<keyword evidence="11" id="KW-0408">Iron</keyword>
<keyword evidence="11" id="KW-0479">Metal-binding</keyword>
<evidence type="ECO:0000256" key="5">
    <source>
        <dbReference type="ARBA" id="ARBA00019045"/>
    </source>
</evidence>
<evidence type="ECO:0000256" key="9">
    <source>
        <dbReference type="ARBA" id="ARBA00047725"/>
    </source>
</evidence>
<evidence type="ECO:0000256" key="4">
    <source>
        <dbReference type="ARBA" id="ARBA00012531"/>
    </source>
</evidence>
<reference evidence="13" key="1">
    <citation type="submission" date="2020-05" db="EMBL/GenBank/DDBJ databases">
        <title>Sulfur intermediates as new biogeochemical hubs in an aquatic model microbial ecosystem.</title>
        <authorList>
            <person name="Vigneron A."/>
        </authorList>
    </citation>
    <scope>NUCLEOTIDE SEQUENCE</scope>
    <source>
        <strain evidence="13">Bin.250</strain>
    </source>
</reference>
<protein>
    <recommendedName>
        <fullName evidence="5">2-oxoglutarate-dependent ethylene/succinate-forming enzyme</fullName>
        <ecNumber evidence="4">1.13.12.19</ecNumber>
        <ecNumber evidence="3">1.14.20.7</ecNumber>
    </recommendedName>
    <alternativeName>
        <fullName evidence="7">2-oxoglutarate dioxygenase (ethylene-forming)</fullName>
    </alternativeName>
    <alternativeName>
        <fullName evidence="8">2-oxoglutarate/L-arginine monooxygenase/decarboxylase (succinate-forming)</fullName>
    </alternativeName>
</protein>
<dbReference type="Proteomes" id="UP000754644">
    <property type="component" value="Unassembled WGS sequence"/>
</dbReference>
<dbReference type="EC" id="1.13.12.19" evidence="4"/>
<evidence type="ECO:0000256" key="2">
    <source>
        <dbReference type="ARBA" id="ARBA00004767"/>
    </source>
</evidence>
<keyword evidence="11" id="KW-0560">Oxidoreductase</keyword>
<evidence type="ECO:0000256" key="10">
    <source>
        <dbReference type="ARBA" id="ARBA00049359"/>
    </source>
</evidence>
<dbReference type="SUPFAM" id="SSF51197">
    <property type="entry name" value="Clavaminate synthase-like"/>
    <property type="match status" value="1"/>
</dbReference>
<comment type="pathway">
    <text evidence="2">Alkene biosynthesis; ethylene biosynthesis via 2-oxoglutarate.</text>
</comment>
<evidence type="ECO:0000256" key="6">
    <source>
        <dbReference type="ARBA" id="ARBA00022666"/>
    </source>
</evidence>
<evidence type="ECO:0000256" key="11">
    <source>
        <dbReference type="RuleBase" id="RU003682"/>
    </source>
</evidence>
<dbReference type="EC" id="1.14.20.7" evidence="3"/>
<proteinExistence type="inferred from homology"/>
<dbReference type="PANTHER" id="PTHR47990">
    <property type="entry name" value="2-OXOGLUTARATE (2OG) AND FE(II)-DEPENDENT OXYGENASE SUPERFAMILY PROTEIN-RELATED"/>
    <property type="match status" value="1"/>
</dbReference>
<dbReference type="GO" id="GO:0009693">
    <property type="term" value="P:ethylene biosynthetic process"/>
    <property type="evidence" value="ECO:0007669"/>
    <property type="project" value="UniProtKB-KW"/>
</dbReference>
<comment type="catalytic activity">
    <reaction evidence="10">
        <text>L-arginine + 2-oxoglutarate + O2 = guanidine + L-glutamate 5-semialdehyde + succinate + CO2</text>
        <dbReference type="Rhea" id="RHEA:31535"/>
        <dbReference type="ChEBI" id="CHEBI:15379"/>
        <dbReference type="ChEBI" id="CHEBI:16526"/>
        <dbReference type="ChEBI" id="CHEBI:16810"/>
        <dbReference type="ChEBI" id="CHEBI:30031"/>
        <dbReference type="ChEBI" id="CHEBI:30087"/>
        <dbReference type="ChEBI" id="CHEBI:32682"/>
        <dbReference type="ChEBI" id="CHEBI:58066"/>
        <dbReference type="EC" id="1.14.20.7"/>
    </reaction>
</comment>
<evidence type="ECO:0000256" key="3">
    <source>
        <dbReference type="ARBA" id="ARBA00012293"/>
    </source>
</evidence>
<keyword evidence="6" id="KW-0266">Ethylene biosynthesis</keyword>
<dbReference type="GO" id="GO:0102276">
    <property type="term" value="F:2-oxoglutarate oxygenase/decarboxylase (ethylene-forming) activity"/>
    <property type="evidence" value="ECO:0007669"/>
    <property type="project" value="UniProtKB-EC"/>
</dbReference>
<accession>A0A973A777</accession>
<evidence type="ECO:0000313" key="14">
    <source>
        <dbReference type="Proteomes" id="UP000754644"/>
    </source>
</evidence>
<sequence length="317" mass="35859">MKTLNVPTIDIAGLPDNAAIVRQIGVACEDWGFFQVVNHGIDPELRRRFLGACDEFFHGPGSLKRSVMRTEANPMGFYDQELTKNVRDWKEIFDYGADWRDADPSCQSQWPAQWPQLQVTLRAWFMACETLSLRLMTAIAQALALPPERLLEGFVQGHTSYARLNYYPLCSEPLARDPVSGVEQGHLGISRHTDSGALTVLVQDEVAALQVYRDDSWHLIEPVPDGLIINIGDMLQVWSNDRMRAPEHRVLASSTRERFSAPFFLNPANRTVVQPLATDEQHPACYQPINWGEFRLGRAAGDYTDQGEEIQISQFRC</sequence>
<dbReference type="Pfam" id="PF03171">
    <property type="entry name" value="2OG-FeII_Oxy"/>
    <property type="match status" value="1"/>
</dbReference>
<dbReference type="Gene3D" id="2.60.120.330">
    <property type="entry name" value="B-lactam Antibiotic, Isopenicillin N Synthase, Chain"/>
    <property type="match status" value="1"/>
</dbReference>
<comment type="caution">
    <text evidence="13">The sequence shown here is derived from an EMBL/GenBank/DDBJ whole genome shotgun (WGS) entry which is preliminary data.</text>
</comment>
<evidence type="ECO:0000256" key="1">
    <source>
        <dbReference type="ARBA" id="ARBA00001954"/>
    </source>
</evidence>
<dbReference type="InterPro" id="IPR044861">
    <property type="entry name" value="IPNS-like_FE2OG_OXY"/>
</dbReference>
<dbReference type="FunFam" id="2.60.120.330:FF:000012">
    <property type="entry name" value="Gibberellin 20 oxidase 1"/>
    <property type="match status" value="1"/>
</dbReference>
<comment type="catalytic activity">
    <reaction evidence="9">
        <text>2-oxoglutarate + O2 + 2 H(+) = ethene + 3 CO2 + H2O</text>
        <dbReference type="Rhea" id="RHEA:31523"/>
        <dbReference type="ChEBI" id="CHEBI:15377"/>
        <dbReference type="ChEBI" id="CHEBI:15378"/>
        <dbReference type="ChEBI" id="CHEBI:15379"/>
        <dbReference type="ChEBI" id="CHEBI:16526"/>
        <dbReference type="ChEBI" id="CHEBI:16810"/>
        <dbReference type="ChEBI" id="CHEBI:18153"/>
        <dbReference type="EC" id="1.13.12.19"/>
    </reaction>
</comment>
<evidence type="ECO:0000313" key="13">
    <source>
        <dbReference type="EMBL" id="NQV63825.1"/>
    </source>
</evidence>
<dbReference type="InterPro" id="IPR005123">
    <property type="entry name" value="Oxoglu/Fe-dep_dioxygenase_dom"/>
</dbReference>
<dbReference type="InterPro" id="IPR027443">
    <property type="entry name" value="IPNS-like_sf"/>
</dbReference>
<dbReference type="PROSITE" id="PS51471">
    <property type="entry name" value="FE2OG_OXY"/>
    <property type="match status" value="1"/>
</dbReference>
<evidence type="ECO:0000256" key="8">
    <source>
        <dbReference type="ARBA" id="ARBA00031282"/>
    </source>
</evidence>
<name>A0A973A777_9GAMM</name>
<dbReference type="Pfam" id="PF14226">
    <property type="entry name" value="DIOX_N"/>
    <property type="match status" value="1"/>
</dbReference>
<evidence type="ECO:0000256" key="7">
    <source>
        <dbReference type="ARBA" id="ARBA00031011"/>
    </source>
</evidence>
<organism evidence="13 14">
    <name type="scientific">SAR86 cluster bacterium</name>
    <dbReference type="NCBI Taxonomy" id="2030880"/>
    <lineage>
        <taxon>Bacteria</taxon>
        <taxon>Pseudomonadati</taxon>
        <taxon>Pseudomonadota</taxon>
        <taxon>Gammaproteobacteria</taxon>
        <taxon>SAR86 cluster</taxon>
    </lineage>
</organism>
<dbReference type="InterPro" id="IPR050231">
    <property type="entry name" value="Iron_ascorbate_oxido_reductase"/>
</dbReference>
<feature type="domain" description="Fe2OG dioxygenase" evidence="12">
    <location>
        <begin position="158"/>
        <end position="267"/>
    </location>
</feature>
<dbReference type="GO" id="GO:0046872">
    <property type="term" value="F:metal ion binding"/>
    <property type="evidence" value="ECO:0007669"/>
    <property type="project" value="UniProtKB-KW"/>
</dbReference>
<evidence type="ECO:0000259" key="12">
    <source>
        <dbReference type="PROSITE" id="PS51471"/>
    </source>
</evidence>
<comment type="similarity">
    <text evidence="11">Belongs to the iron/ascorbate-dependent oxidoreductase family.</text>
</comment>
<gene>
    <name evidence="13" type="ORF">HQ497_00545</name>
</gene>
<dbReference type="InterPro" id="IPR026992">
    <property type="entry name" value="DIOX_N"/>
</dbReference>
<dbReference type="EMBL" id="JABMOJ010000021">
    <property type="protein sequence ID" value="NQV63825.1"/>
    <property type="molecule type" value="Genomic_DNA"/>
</dbReference>
<comment type="cofactor">
    <cofactor evidence="1">
        <name>Fe(2+)</name>
        <dbReference type="ChEBI" id="CHEBI:29033"/>
    </cofactor>
</comment>
<dbReference type="AlphaFoldDB" id="A0A973A777"/>
<dbReference type="PRINTS" id="PR00682">
    <property type="entry name" value="IPNSYNTHASE"/>
</dbReference>